<sequence>MPEIKRHNIFQMLWKKWLATQNLCSIRHILQGRWKNQNITIFSDKGLLRDFFTSIPTLKKHD</sequence>
<protein>
    <submittedName>
        <fullName evidence="1">Macaca fascicularis brain cDNA, clone: QmoA-10234</fullName>
    </submittedName>
</protein>
<accession>I7GP58</accession>
<reference evidence="1" key="1">
    <citation type="journal article" date="2007" name="PLoS Biol.">
        <title>Rate of evolution in brain-expressed genes in humans and other primates.</title>
        <authorList>
            <person name="Wang H.-Y."/>
            <person name="Chien H.-C."/>
            <person name="Osada N."/>
            <person name="Hashimoto K."/>
            <person name="Sugano S."/>
            <person name="Gojobori T."/>
            <person name="Chou C.-K."/>
            <person name="Tsai S.-F."/>
            <person name="Wu C.-I."/>
            <person name="Shen C.-K.J."/>
        </authorList>
    </citation>
    <scope>NUCLEOTIDE SEQUENCE</scope>
</reference>
<name>I7GP58_MACFA</name>
<dbReference type="EMBL" id="AB173785">
    <property type="protein sequence ID" value="BAE90847.1"/>
    <property type="molecule type" value="mRNA"/>
</dbReference>
<evidence type="ECO:0000313" key="1">
    <source>
        <dbReference type="EMBL" id="BAE90847.1"/>
    </source>
</evidence>
<organism evidence="1">
    <name type="scientific">Macaca fascicularis</name>
    <name type="common">Crab-eating macaque</name>
    <name type="synonym">Cynomolgus monkey</name>
    <dbReference type="NCBI Taxonomy" id="9541"/>
    <lineage>
        <taxon>Eukaryota</taxon>
        <taxon>Metazoa</taxon>
        <taxon>Chordata</taxon>
        <taxon>Craniata</taxon>
        <taxon>Vertebrata</taxon>
        <taxon>Euteleostomi</taxon>
        <taxon>Mammalia</taxon>
        <taxon>Eutheria</taxon>
        <taxon>Euarchontoglires</taxon>
        <taxon>Primates</taxon>
        <taxon>Haplorrhini</taxon>
        <taxon>Catarrhini</taxon>
        <taxon>Cercopithecidae</taxon>
        <taxon>Cercopithecinae</taxon>
        <taxon>Macaca</taxon>
    </lineage>
</organism>
<proteinExistence type="evidence at transcript level"/>
<dbReference type="AlphaFoldDB" id="I7GP58"/>